<dbReference type="AlphaFoldDB" id="A0A1V9A1N0"/>
<feature type="transmembrane region" description="Helical" evidence="2">
    <location>
        <begin position="60"/>
        <end position="79"/>
    </location>
</feature>
<feature type="transmembrane region" description="Helical" evidence="2">
    <location>
        <begin position="6"/>
        <end position="26"/>
    </location>
</feature>
<keyword evidence="4" id="KW-1185">Reference proteome</keyword>
<protein>
    <recommendedName>
        <fullName evidence="5">DUF3592 domain-containing protein</fullName>
    </recommendedName>
</protein>
<keyword evidence="2" id="KW-0812">Transmembrane</keyword>
<keyword evidence="2" id="KW-1133">Transmembrane helix</keyword>
<evidence type="ECO:0000256" key="1">
    <source>
        <dbReference type="SAM" id="MobiDB-lite"/>
    </source>
</evidence>
<keyword evidence="2" id="KW-0472">Membrane</keyword>
<dbReference type="Proteomes" id="UP000192591">
    <property type="component" value="Unassembled WGS sequence"/>
</dbReference>
<comment type="caution">
    <text evidence="3">The sequence shown here is derived from an EMBL/GenBank/DDBJ whole genome shotgun (WGS) entry which is preliminary data.</text>
</comment>
<feature type="region of interest" description="Disordered" evidence="1">
    <location>
        <begin position="255"/>
        <end position="286"/>
    </location>
</feature>
<evidence type="ECO:0008006" key="5">
    <source>
        <dbReference type="Google" id="ProtNLM"/>
    </source>
</evidence>
<evidence type="ECO:0000313" key="4">
    <source>
        <dbReference type="Proteomes" id="UP000192591"/>
    </source>
</evidence>
<dbReference type="EMBL" id="MWIH01000006">
    <property type="protein sequence ID" value="OQO91055.1"/>
    <property type="molecule type" value="Genomic_DNA"/>
</dbReference>
<gene>
    <name evidence="3" type="ORF">B1813_16310</name>
</gene>
<evidence type="ECO:0000313" key="3">
    <source>
        <dbReference type="EMBL" id="OQO91055.1"/>
    </source>
</evidence>
<reference evidence="3 4" key="1">
    <citation type="submission" date="2017-02" db="EMBL/GenBank/DDBJ databases">
        <title>Draft genome of Saccharomonospora sp. 154.</title>
        <authorList>
            <person name="Alonso-Carmona G.S."/>
            <person name="De La Haba R."/>
            <person name="Vera-Gargallo B."/>
            <person name="Sandoval-Trujillo A.H."/>
            <person name="Ramirez-Duran N."/>
            <person name="Ventosa A."/>
        </authorList>
    </citation>
    <scope>NUCLEOTIDE SEQUENCE [LARGE SCALE GENOMIC DNA]</scope>
    <source>
        <strain evidence="3 4">LRS4.154</strain>
    </source>
</reference>
<accession>A0A1V9A1N0</accession>
<evidence type="ECO:0000256" key="2">
    <source>
        <dbReference type="SAM" id="Phobius"/>
    </source>
</evidence>
<organism evidence="3 4">
    <name type="scientific">Saccharomonospora piscinae</name>
    <dbReference type="NCBI Taxonomy" id="687388"/>
    <lineage>
        <taxon>Bacteria</taxon>
        <taxon>Bacillati</taxon>
        <taxon>Actinomycetota</taxon>
        <taxon>Actinomycetes</taxon>
        <taxon>Pseudonocardiales</taxon>
        <taxon>Pseudonocardiaceae</taxon>
        <taxon>Saccharomonospora</taxon>
    </lineage>
</organism>
<proteinExistence type="predicted"/>
<feature type="transmembrane region" description="Helical" evidence="2">
    <location>
        <begin position="85"/>
        <end position="110"/>
    </location>
</feature>
<sequence>MTFDELLPAFIVLGYLLAFGVGRLGVTVRRRVRGFVPGPDTAASESEVASGHARQRAGTVLVVVGWLLGIAVTLTWAIVAIGWSAFLGVLLVIVVVPAALTFLFSLVGRLRRQRADGRISIVWPWLLLGGLGLGLVVAGGTATINAVAHYLSDDPVALRVTASTESGGPHNNRHLATVAGTYSQDGQQHAVEAIWLEGPVPDEGDVVEVTIAPIWPHPLLAGPLDAGALLGGGVAGGAAGGLLLWMAARERRDLGDHSEHSTLAGRDGGAVSPQSPQHHVSKENHS</sequence>
<dbReference type="RefSeq" id="WP_081193294.1">
    <property type="nucleotide sequence ID" value="NZ_MWIH01000006.1"/>
</dbReference>
<feature type="transmembrane region" description="Helical" evidence="2">
    <location>
        <begin position="226"/>
        <end position="248"/>
    </location>
</feature>
<feature type="transmembrane region" description="Helical" evidence="2">
    <location>
        <begin position="122"/>
        <end position="148"/>
    </location>
</feature>
<dbReference type="STRING" id="1962155.B1813_16310"/>
<name>A0A1V9A1N0_SACPI</name>